<accession>E3NX60</accession>
<dbReference type="OrthoDB" id="2495624at2759"/>
<dbReference type="GeneID" id="10535940"/>
<evidence type="ECO:0000256" key="1">
    <source>
        <dbReference type="SAM" id="Phobius"/>
    </source>
</evidence>
<dbReference type="Proteomes" id="UP000008783">
    <property type="component" value="Unassembled WGS sequence"/>
</dbReference>
<dbReference type="EMBL" id="DS989919">
    <property type="protein sequence ID" value="EFP94159.1"/>
    <property type="molecule type" value="Genomic_DNA"/>
</dbReference>
<gene>
    <name evidence="2" type="ORF">PGTG_20019</name>
</gene>
<keyword evidence="3" id="KW-1185">Reference proteome</keyword>
<protein>
    <submittedName>
        <fullName evidence="2">Uncharacterized protein</fullName>
    </submittedName>
</protein>
<evidence type="ECO:0000313" key="3">
    <source>
        <dbReference type="Proteomes" id="UP000008783"/>
    </source>
</evidence>
<dbReference type="AlphaFoldDB" id="E3NX60"/>
<reference key="1">
    <citation type="submission" date="2007-01" db="EMBL/GenBank/DDBJ databases">
        <title>The Genome Sequence of Puccinia graminis f. sp. tritici Strain CRL 75-36-700-3.</title>
        <authorList>
            <consortium name="The Broad Institute Genome Sequencing Platform"/>
            <person name="Birren B."/>
            <person name="Lander E."/>
            <person name="Galagan J."/>
            <person name="Nusbaum C."/>
            <person name="Devon K."/>
            <person name="Cuomo C."/>
            <person name="Jaffe D."/>
            <person name="Butler J."/>
            <person name="Alvarez P."/>
            <person name="Gnerre S."/>
            <person name="Grabherr M."/>
            <person name="Mauceli E."/>
            <person name="Brockman W."/>
            <person name="Young S."/>
            <person name="LaButti K."/>
            <person name="Sykes S."/>
            <person name="DeCaprio D."/>
            <person name="Crawford M."/>
            <person name="Koehrsen M."/>
            <person name="Engels R."/>
            <person name="Montgomery P."/>
            <person name="Pearson M."/>
            <person name="Howarth C."/>
            <person name="Larson L."/>
            <person name="White J."/>
            <person name="Zeng Q."/>
            <person name="Kodira C."/>
            <person name="Yandava C."/>
            <person name="Alvarado L."/>
            <person name="O'Leary S."/>
            <person name="Szabo L."/>
            <person name="Dean R."/>
            <person name="Schein J."/>
        </authorList>
    </citation>
    <scope>NUCLEOTIDE SEQUENCE</scope>
    <source>
        <strain>CRL 75-36-700-3</strain>
    </source>
</reference>
<evidence type="ECO:0000313" key="2">
    <source>
        <dbReference type="EMBL" id="EFP94159.1"/>
    </source>
</evidence>
<dbReference type="VEuPathDB" id="FungiDB:PGTG_20019"/>
<dbReference type="STRING" id="418459.E3NX60"/>
<name>E3NX60_PUCGT</name>
<dbReference type="KEGG" id="pgr:PGTG_20019"/>
<keyword evidence="1" id="KW-0812">Transmembrane</keyword>
<feature type="transmembrane region" description="Helical" evidence="1">
    <location>
        <begin position="18"/>
        <end position="38"/>
    </location>
</feature>
<dbReference type="HOGENOM" id="CLU_2886837_0_0_1"/>
<dbReference type="InParanoid" id="E3NX60"/>
<keyword evidence="1" id="KW-1133">Transmembrane helix</keyword>
<organism evidence="2 3">
    <name type="scientific">Puccinia graminis f. sp. tritici (strain CRL 75-36-700-3 / race SCCL)</name>
    <name type="common">Black stem rust fungus</name>
    <dbReference type="NCBI Taxonomy" id="418459"/>
    <lineage>
        <taxon>Eukaryota</taxon>
        <taxon>Fungi</taxon>
        <taxon>Dikarya</taxon>
        <taxon>Basidiomycota</taxon>
        <taxon>Pucciniomycotina</taxon>
        <taxon>Pucciniomycetes</taxon>
        <taxon>Pucciniales</taxon>
        <taxon>Pucciniaceae</taxon>
        <taxon>Puccinia</taxon>
    </lineage>
</organism>
<sequence length="64" mass="7497">MSSDGQNWIDRIGPGSLFIVYALISLICLSPMFFPFYFKRRSIRLKASVWKPLKTSLSWNKDRI</sequence>
<reference evidence="3" key="2">
    <citation type="journal article" date="2011" name="Proc. Natl. Acad. Sci. U.S.A.">
        <title>Obligate biotrophy features unraveled by the genomic analysis of rust fungi.</title>
        <authorList>
            <person name="Duplessis S."/>
            <person name="Cuomo C.A."/>
            <person name="Lin Y.-C."/>
            <person name="Aerts A."/>
            <person name="Tisserant E."/>
            <person name="Veneault-Fourrey C."/>
            <person name="Joly D.L."/>
            <person name="Hacquard S."/>
            <person name="Amselem J."/>
            <person name="Cantarel B.L."/>
            <person name="Chiu R."/>
            <person name="Coutinho P.M."/>
            <person name="Feau N."/>
            <person name="Field M."/>
            <person name="Frey P."/>
            <person name="Gelhaye E."/>
            <person name="Goldberg J."/>
            <person name="Grabherr M.G."/>
            <person name="Kodira C.D."/>
            <person name="Kohler A."/>
            <person name="Kuees U."/>
            <person name="Lindquist E.A."/>
            <person name="Lucas S.M."/>
            <person name="Mago R."/>
            <person name="Mauceli E."/>
            <person name="Morin E."/>
            <person name="Murat C."/>
            <person name="Pangilinan J.L."/>
            <person name="Park R."/>
            <person name="Pearson M."/>
            <person name="Quesneville H."/>
            <person name="Rouhier N."/>
            <person name="Sakthikumar S."/>
            <person name="Salamov A.A."/>
            <person name="Schmutz J."/>
            <person name="Selles B."/>
            <person name="Shapiro H."/>
            <person name="Tanguay P."/>
            <person name="Tuskan G.A."/>
            <person name="Henrissat B."/>
            <person name="Van de Peer Y."/>
            <person name="Rouze P."/>
            <person name="Ellis J.G."/>
            <person name="Dodds P.N."/>
            <person name="Schein J.E."/>
            <person name="Zhong S."/>
            <person name="Hamelin R.C."/>
            <person name="Grigoriev I.V."/>
            <person name="Szabo L.J."/>
            <person name="Martin F."/>
        </authorList>
    </citation>
    <scope>NUCLEOTIDE SEQUENCE [LARGE SCALE GENOMIC DNA]</scope>
    <source>
        <strain evidence="3">CRL 75-36-700-3 / race SCCL</strain>
    </source>
</reference>
<dbReference type="RefSeq" id="XP_003338578.1">
    <property type="nucleotide sequence ID" value="XM_003338530.2"/>
</dbReference>
<proteinExistence type="predicted"/>
<keyword evidence="1" id="KW-0472">Membrane</keyword>